<reference evidence="8" key="1">
    <citation type="submission" date="2023-05" db="EMBL/GenBank/DDBJ databases">
        <title>Nepenthes gracilis genome sequencing.</title>
        <authorList>
            <person name="Fukushima K."/>
        </authorList>
    </citation>
    <scope>NUCLEOTIDE SEQUENCE</scope>
    <source>
        <strain evidence="8">SING2019-196</strain>
    </source>
</reference>
<evidence type="ECO:0000313" key="9">
    <source>
        <dbReference type="Proteomes" id="UP001279734"/>
    </source>
</evidence>
<evidence type="ECO:0000256" key="5">
    <source>
        <dbReference type="ARBA" id="ARBA00022786"/>
    </source>
</evidence>
<dbReference type="PANTHER" id="PTHR23315">
    <property type="entry name" value="U BOX DOMAIN-CONTAINING"/>
    <property type="match status" value="1"/>
</dbReference>
<dbReference type="GO" id="GO:0016567">
    <property type="term" value="P:protein ubiquitination"/>
    <property type="evidence" value="ECO:0007669"/>
    <property type="project" value="InterPro"/>
</dbReference>
<name>A0AAD3Y352_NEPGR</name>
<evidence type="ECO:0000256" key="3">
    <source>
        <dbReference type="ARBA" id="ARBA00012483"/>
    </source>
</evidence>
<dbReference type="Gene3D" id="3.30.40.10">
    <property type="entry name" value="Zinc/RING finger domain, C3HC4 (zinc finger)"/>
    <property type="match status" value="1"/>
</dbReference>
<evidence type="ECO:0000313" key="8">
    <source>
        <dbReference type="EMBL" id="GMH25186.1"/>
    </source>
</evidence>
<dbReference type="AlphaFoldDB" id="A0AAD3Y352"/>
<comment type="caution">
    <text evidence="8">The sequence shown here is derived from an EMBL/GenBank/DDBJ whole genome shotgun (WGS) entry which is preliminary data.</text>
</comment>
<keyword evidence="4" id="KW-0808">Transferase</keyword>
<dbReference type="PANTHER" id="PTHR23315:SF240">
    <property type="entry name" value="U-BOX DOMAIN-CONTAINING PROTEIN 5"/>
    <property type="match status" value="1"/>
</dbReference>
<feature type="domain" description="U-box" evidence="7">
    <location>
        <begin position="315"/>
        <end position="389"/>
    </location>
</feature>
<evidence type="ECO:0000256" key="4">
    <source>
        <dbReference type="ARBA" id="ARBA00022679"/>
    </source>
</evidence>
<keyword evidence="9" id="KW-1185">Reference proteome</keyword>
<dbReference type="GO" id="GO:0061630">
    <property type="term" value="F:ubiquitin protein ligase activity"/>
    <property type="evidence" value="ECO:0007669"/>
    <property type="project" value="UniProtKB-EC"/>
</dbReference>
<dbReference type="InterPro" id="IPR016024">
    <property type="entry name" value="ARM-type_fold"/>
</dbReference>
<dbReference type="Proteomes" id="UP001279734">
    <property type="component" value="Unassembled WGS sequence"/>
</dbReference>
<sequence length="592" mass="66768">MSTRIGDFFHREEWKKSKRERVKVYVIVCEALIAVLLVSGSLLDIIFQLVFCAKIQDIILEWVHRVMCTILLNFVDGISKLIPDIEAAQPRCSSGIESLCLLQNAIKKARLLVQYCSESTKLYLAITGDAIVSRCRRIRNLLEQSLGQLQTMVPVALELEISQIIEDLRYAVFVMDSAEEEAGQVMRALLQKDKSRSDLAENSEIEALQFASSRLCLLSWKDLLIEKRSIKKLLDTVTDSDPTKMMILKYLLYLLKKHDKVIVRDQTENPVVLNNGSFLAANSHEESVESRVLHMESQLEYELDGAQRDMLRGPILPEEFKCPLSSRLMYDPVVIASGQTFERIYIQKWFNEGNDTCPVTRMKLAHFSLTPNSVIRDLISKWGSEHGITAFDPSIQSSVFGSSETSLCSITSTSSSLKDDNFVEPLFRFLKDSFKMRDVKAQKAGAQLFSTYLSTIRDVIPYHAVLTAILKTLNAENRRFHGSLAGNCIVILENLCGIEGAKGIRYCQLVMDEGIIPALVTVSINGNDRGKVVALELLRLLRDINCEEQHCSGLDVIASDDSYRPTSEEKKISSKRTGLIRGKMGFFSRKKK</sequence>
<proteinExistence type="predicted"/>
<evidence type="ECO:0000256" key="6">
    <source>
        <dbReference type="SAM" id="Phobius"/>
    </source>
</evidence>
<dbReference type="SUPFAM" id="SSF48371">
    <property type="entry name" value="ARM repeat"/>
    <property type="match status" value="1"/>
</dbReference>
<keyword evidence="6" id="KW-0472">Membrane</keyword>
<dbReference type="EC" id="2.3.2.27" evidence="3"/>
<organism evidence="8 9">
    <name type="scientific">Nepenthes gracilis</name>
    <name type="common">Slender pitcher plant</name>
    <dbReference type="NCBI Taxonomy" id="150966"/>
    <lineage>
        <taxon>Eukaryota</taxon>
        <taxon>Viridiplantae</taxon>
        <taxon>Streptophyta</taxon>
        <taxon>Embryophyta</taxon>
        <taxon>Tracheophyta</taxon>
        <taxon>Spermatophyta</taxon>
        <taxon>Magnoliopsida</taxon>
        <taxon>eudicotyledons</taxon>
        <taxon>Gunneridae</taxon>
        <taxon>Pentapetalae</taxon>
        <taxon>Caryophyllales</taxon>
        <taxon>Nepenthaceae</taxon>
        <taxon>Nepenthes</taxon>
    </lineage>
</organism>
<evidence type="ECO:0000256" key="2">
    <source>
        <dbReference type="ARBA" id="ARBA00004906"/>
    </source>
</evidence>
<dbReference type="Pfam" id="PF04564">
    <property type="entry name" value="U-box"/>
    <property type="match status" value="1"/>
</dbReference>
<dbReference type="PROSITE" id="PS51698">
    <property type="entry name" value="U_BOX"/>
    <property type="match status" value="1"/>
</dbReference>
<feature type="transmembrane region" description="Helical" evidence="6">
    <location>
        <begin position="24"/>
        <end position="51"/>
    </location>
</feature>
<dbReference type="InterPro" id="IPR003613">
    <property type="entry name" value="Ubox_domain"/>
</dbReference>
<keyword evidence="6" id="KW-1133">Transmembrane helix</keyword>
<dbReference type="EMBL" id="BSYO01000029">
    <property type="protein sequence ID" value="GMH25186.1"/>
    <property type="molecule type" value="Genomic_DNA"/>
</dbReference>
<evidence type="ECO:0000256" key="1">
    <source>
        <dbReference type="ARBA" id="ARBA00000900"/>
    </source>
</evidence>
<keyword evidence="6" id="KW-0812">Transmembrane</keyword>
<keyword evidence="5" id="KW-0833">Ubl conjugation pathway</keyword>
<dbReference type="CDD" id="cd16664">
    <property type="entry name" value="RING-Ubox_PUB"/>
    <property type="match status" value="1"/>
</dbReference>
<dbReference type="SUPFAM" id="SSF57850">
    <property type="entry name" value="RING/U-box"/>
    <property type="match status" value="1"/>
</dbReference>
<evidence type="ECO:0000259" key="7">
    <source>
        <dbReference type="PROSITE" id="PS51698"/>
    </source>
</evidence>
<dbReference type="InterPro" id="IPR013083">
    <property type="entry name" value="Znf_RING/FYVE/PHD"/>
</dbReference>
<accession>A0AAD3Y352</accession>
<comment type="pathway">
    <text evidence="2">Protein modification; protein ubiquitination.</text>
</comment>
<dbReference type="SMART" id="SM00504">
    <property type="entry name" value="Ubox"/>
    <property type="match status" value="1"/>
</dbReference>
<comment type="catalytic activity">
    <reaction evidence="1">
        <text>S-ubiquitinyl-[E2 ubiquitin-conjugating enzyme]-L-cysteine + [acceptor protein]-L-lysine = [E2 ubiquitin-conjugating enzyme]-L-cysteine + N(6)-ubiquitinyl-[acceptor protein]-L-lysine.</text>
        <dbReference type="EC" id="2.3.2.27"/>
    </reaction>
</comment>
<protein>
    <recommendedName>
        <fullName evidence="3">RING-type E3 ubiquitin transferase</fullName>
        <ecNumber evidence="3">2.3.2.27</ecNumber>
    </recommendedName>
</protein>
<gene>
    <name evidence="8" type="ORF">Nepgr_027029</name>
</gene>
<dbReference type="InterPro" id="IPR045210">
    <property type="entry name" value="RING-Ubox_PUB"/>
</dbReference>